<dbReference type="PANTHER" id="PTHR42879">
    <property type="entry name" value="3-OXOACYL-(ACYL-CARRIER-PROTEIN) REDUCTASE"/>
    <property type="match status" value="1"/>
</dbReference>
<gene>
    <name evidence="3" type="ORF">EQZ20_01855</name>
</gene>
<evidence type="ECO:0000256" key="2">
    <source>
        <dbReference type="ARBA" id="ARBA00023002"/>
    </source>
</evidence>
<dbReference type="NCBIfam" id="NF009466">
    <property type="entry name" value="PRK12826.1-2"/>
    <property type="match status" value="1"/>
</dbReference>
<proteinExistence type="inferred from homology"/>
<evidence type="ECO:0000313" key="3">
    <source>
        <dbReference type="EMBL" id="QAT63815.1"/>
    </source>
</evidence>
<dbReference type="Pfam" id="PF13561">
    <property type="entry name" value="adh_short_C2"/>
    <property type="match status" value="1"/>
</dbReference>
<name>A0AAJ3YXL1_9BACI</name>
<protein>
    <submittedName>
        <fullName evidence="3">Glucose 1-dehydrogenase</fullName>
        <ecNumber evidence="3">1.1.1.47</ecNumber>
    </submittedName>
</protein>
<dbReference type="NCBIfam" id="NF005559">
    <property type="entry name" value="PRK07231.1"/>
    <property type="match status" value="1"/>
</dbReference>
<dbReference type="EC" id="1.1.1.47" evidence="3"/>
<dbReference type="Proteomes" id="UP000288675">
    <property type="component" value="Chromosome"/>
</dbReference>
<dbReference type="PRINTS" id="PR00081">
    <property type="entry name" value="GDHRDH"/>
</dbReference>
<dbReference type="InterPro" id="IPR036291">
    <property type="entry name" value="NAD(P)-bd_dom_sf"/>
</dbReference>
<evidence type="ECO:0000256" key="1">
    <source>
        <dbReference type="ARBA" id="ARBA00006484"/>
    </source>
</evidence>
<sequence length="257" mass="27379">MYNDLKGKTAIVTGSSKGIGKAIAERFGKEKMNVIINYHSDPAGAMETVDHIKQSGGNAHAVGADVSKEEGVKALLEAAVQHFGTIDVMVNNSGFNGKNALPHELSLDDWKKVIDVNLTGAFLGAKEAIRYMLEHGKKGSILNISSVHQQIPRPTNVQYSASKGGMKLLTETLAINYAEKGIRINAIAPGTIATESNDDLEGSHKAAQLRKIPMNAFGTPEQVAQAAAWIVSDEASYVTGATLFVDGGMTLYPSQLE</sequence>
<dbReference type="GO" id="GO:0008206">
    <property type="term" value="P:bile acid metabolic process"/>
    <property type="evidence" value="ECO:0007669"/>
    <property type="project" value="UniProtKB-ARBA"/>
</dbReference>
<dbReference type="AlphaFoldDB" id="A0AAJ3YXL1"/>
<organism evidence="3 4">
    <name type="scientific">Bacillus glycinifermentans</name>
    <dbReference type="NCBI Taxonomy" id="1664069"/>
    <lineage>
        <taxon>Bacteria</taxon>
        <taxon>Bacillati</taxon>
        <taxon>Bacillota</taxon>
        <taxon>Bacilli</taxon>
        <taxon>Bacillales</taxon>
        <taxon>Bacillaceae</taxon>
        <taxon>Bacillus</taxon>
    </lineage>
</organism>
<dbReference type="PANTHER" id="PTHR42879:SF2">
    <property type="entry name" value="3-OXOACYL-[ACYL-CARRIER-PROTEIN] REDUCTASE FABG"/>
    <property type="match status" value="1"/>
</dbReference>
<dbReference type="RefSeq" id="WP_046130863.1">
    <property type="nucleotide sequence ID" value="NZ_CP035232.1"/>
</dbReference>
<dbReference type="GO" id="GO:0047936">
    <property type="term" value="F:glucose 1-dehydrogenase [NAD(P)+] activity"/>
    <property type="evidence" value="ECO:0007669"/>
    <property type="project" value="UniProtKB-EC"/>
</dbReference>
<dbReference type="SUPFAM" id="SSF51735">
    <property type="entry name" value="NAD(P)-binding Rossmann-fold domains"/>
    <property type="match status" value="1"/>
</dbReference>
<comment type="similarity">
    <text evidence="1">Belongs to the short-chain dehydrogenases/reductases (SDR) family.</text>
</comment>
<dbReference type="EMBL" id="CP035232">
    <property type="protein sequence ID" value="QAT63815.1"/>
    <property type="molecule type" value="Genomic_DNA"/>
</dbReference>
<dbReference type="PROSITE" id="PS00061">
    <property type="entry name" value="ADH_SHORT"/>
    <property type="match status" value="1"/>
</dbReference>
<dbReference type="FunFam" id="3.40.50.720:FF:000084">
    <property type="entry name" value="Short-chain dehydrogenase reductase"/>
    <property type="match status" value="1"/>
</dbReference>
<dbReference type="PRINTS" id="PR00080">
    <property type="entry name" value="SDRFAMILY"/>
</dbReference>
<dbReference type="InterPro" id="IPR050259">
    <property type="entry name" value="SDR"/>
</dbReference>
<keyword evidence="2 3" id="KW-0560">Oxidoreductase</keyword>
<evidence type="ECO:0000313" key="4">
    <source>
        <dbReference type="Proteomes" id="UP000288675"/>
    </source>
</evidence>
<dbReference type="KEGG" id="bgy:BGLY_0339"/>
<reference evidence="3 4" key="1">
    <citation type="submission" date="2019-01" db="EMBL/GenBank/DDBJ databases">
        <title>Genome sequence of Bacillus glycinifermentans SRCM103574.</title>
        <authorList>
            <person name="Kong H.-J."/>
            <person name="Jeong S.-Y."/>
            <person name="Jeong D.-Y."/>
        </authorList>
    </citation>
    <scope>NUCLEOTIDE SEQUENCE [LARGE SCALE GENOMIC DNA]</scope>
    <source>
        <strain evidence="3 4">SRCM103574</strain>
    </source>
</reference>
<dbReference type="GeneID" id="82851418"/>
<dbReference type="InterPro" id="IPR020904">
    <property type="entry name" value="Sc_DH/Rdtase_CS"/>
</dbReference>
<dbReference type="Gene3D" id="3.40.50.720">
    <property type="entry name" value="NAD(P)-binding Rossmann-like Domain"/>
    <property type="match status" value="1"/>
</dbReference>
<dbReference type="InterPro" id="IPR002347">
    <property type="entry name" value="SDR_fam"/>
</dbReference>
<accession>A0AAJ3YXL1</accession>